<evidence type="ECO:0000313" key="1">
    <source>
        <dbReference type="EMBL" id="CAH2221900.1"/>
    </source>
</evidence>
<sequence length="98" mass="10940">MSQRGVNYGLNSFSLWEETSAMRLTGNCGYYDDVDDDSTNALSVTENSRVTDNAVCNSTRDRKIIVLLLAMNISSAIKFQSQSILENTNFFSVDQKNV</sequence>
<organism evidence="1 2">
    <name type="scientific">Pararge aegeria aegeria</name>
    <dbReference type="NCBI Taxonomy" id="348720"/>
    <lineage>
        <taxon>Eukaryota</taxon>
        <taxon>Metazoa</taxon>
        <taxon>Ecdysozoa</taxon>
        <taxon>Arthropoda</taxon>
        <taxon>Hexapoda</taxon>
        <taxon>Insecta</taxon>
        <taxon>Pterygota</taxon>
        <taxon>Neoptera</taxon>
        <taxon>Endopterygota</taxon>
        <taxon>Lepidoptera</taxon>
        <taxon>Glossata</taxon>
        <taxon>Ditrysia</taxon>
        <taxon>Papilionoidea</taxon>
        <taxon>Nymphalidae</taxon>
        <taxon>Satyrinae</taxon>
        <taxon>Satyrini</taxon>
        <taxon>Parargina</taxon>
        <taxon>Pararge</taxon>
    </lineage>
</organism>
<dbReference type="EMBL" id="CAKXAJ010020397">
    <property type="protein sequence ID" value="CAH2221900.1"/>
    <property type="molecule type" value="Genomic_DNA"/>
</dbReference>
<comment type="caution">
    <text evidence="1">The sequence shown here is derived from an EMBL/GenBank/DDBJ whole genome shotgun (WGS) entry which is preliminary data.</text>
</comment>
<accession>A0A8S4QZP3</accession>
<dbReference type="Proteomes" id="UP000838756">
    <property type="component" value="Unassembled WGS sequence"/>
</dbReference>
<proteinExistence type="predicted"/>
<evidence type="ECO:0000313" key="2">
    <source>
        <dbReference type="Proteomes" id="UP000838756"/>
    </source>
</evidence>
<dbReference type="AlphaFoldDB" id="A0A8S4QZP3"/>
<keyword evidence="2" id="KW-1185">Reference proteome</keyword>
<protein>
    <submittedName>
        <fullName evidence="1">Jg15358 protein</fullName>
    </submittedName>
</protein>
<gene>
    <name evidence="1" type="primary">jg15358</name>
    <name evidence="1" type="ORF">PAEG_LOCUS6727</name>
</gene>
<name>A0A8S4QZP3_9NEOP</name>
<reference evidence="1" key="1">
    <citation type="submission" date="2022-03" db="EMBL/GenBank/DDBJ databases">
        <authorList>
            <person name="Lindestad O."/>
        </authorList>
    </citation>
    <scope>NUCLEOTIDE SEQUENCE</scope>
</reference>